<sequence length="182" mass="20333">MGKLKSFLYRLRGEVSTEDLIKLGLTIGQNFRRNEHCIIDQSHCWLIEIGDNVTLAPRVHILAHDASMWYECAYTKIAPVHIGNNVFIGAGSIIMPGVSIGNNCIIGAGSVVTHDVDSGTVVAGNPAKKVKDYSDFIAKHKKHMENKPCFEEEYTLRNPNFSDSQKKEQKQVVKANKFGYVR</sequence>
<reference evidence="3" key="1">
    <citation type="submission" date="2022-11" db="EMBL/GenBank/DDBJ databases">
        <title>Draft genome sequence of Sellimonas catena strain 18CBH55.</title>
        <authorList>
            <person name="Hisatomi A."/>
            <person name="Ohkuma M."/>
            <person name="Sakamoto M."/>
        </authorList>
    </citation>
    <scope>NUCLEOTIDE SEQUENCE</scope>
    <source>
        <strain evidence="3">18CBH55</strain>
    </source>
</reference>
<dbReference type="PANTHER" id="PTHR23416">
    <property type="entry name" value="SIALIC ACID SYNTHASE-RELATED"/>
    <property type="match status" value="1"/>
</dbReference>
<comment type="similarity">
    <text evidence="1">Belongs to the transferase hexapeptide repeat family.</text>
</comment>
<proteinExistence type="inferred from homology"/>
<evidence type="ECO:0008006" key="5">
    <source>
        <dbReference type="Google" id="ProtNLM"/>
    </source>
</evidence>
<dbReference type="Pfam" id="PF00132">
    <property type="entry name" value="Hexapep"/>
    <property type="match status" value="1"/>
</dbReference>
<name>A0A9W6CI91_9FIRM</name>
<dbReference type="InterPro" id="IPR011004">
    <property type="entry name" value="Trimer_LpxA-like_sf"/>
</dbReference>
<evidence type="ECO:0000256" key="2">
    <source>
        <dbReference type="ARBA" id="ARBA00022679"/>
    </source>
</evidence>
<dbReference type="AlphaFoldDB" id="A0A9W6CI91"/>
<reference evidence="3" key="3">
    <citation type="journal article" date="2023" name="Int. J. Syst. Evol. Microbiol.">
        <title>Sellimonas catena sp. nov., isolated from human faeces.</title>
        <authorList>
            <person name="Hisatomi A."/>
            <person name="Ohkuma M."/>
            <person name="Sakamoto M."/>
        </authorList>
    </citation>
    <scope>NUCLEOTIDE SEQUENCE</scope>
    <source>
        <strain evidence="3">18CBH55</strain>
    </source>
</reference>
<dbReference type="Proteomes" id="UP001145094">
    <property type="component" value="Unassembled WGS sequence"/>
</dbReference>
<dbReference type="InterPro" id="IPR001451">
    <property type="entry name" value="Hexapep"/>
</dbReference>
<gene>
    <name evidence="3" type="ORF">Selli2_31210</name>
</gene>
<evidence type="ECO:0000256" key="1">
    <source>
        <dbReference type="ARBA" id="ARBA00007274"/>
    </source>
</evidence>
<reference evidence="3" key="2">
    <citation type="submission" date="2022-11" db="EMBL/GenBank/DDBJ databases">
        <title>Draft genome sequence of Sellimonas catena strain 18CBH55.</title>
        <authorList>
            <person name="Atsushi H."/>
            <person name="Moriya O."/>
            <person name="Mitsuo S."/>
        </authorList>
    </citation>
    <scope>NUCLEOTIDE SEQUENCE</scope>
    <source>
        <strain evidence="3">18CBH55</strain>
    </source>
</reference>
<dbReference type="GO" id="GO:0005829">
    <property type="term" value="C:cytosol"/>
    <property type="evidence" value="ECO:0007669"/>
    <property type="project" value="TreeGrafter"/>
</dbReference>
<dbReference type="SUPFAM" id="SSF51161">
    <property type="entry name" value="Trimeric LpxA-like enzymes"/>
    <property type="match status" value="1"/>
</dbReference>
<keyword evidence="2" id="KW-0808">Transferase</keyword>
<comment type="caution">
    <text evidence="3">The sequence shown here is derived from an EMBL/GenBank/DDBJ whole genome shotgun (WGS) entry which is preliminary data.</text>
</comment>
<dbReference type="Gene3D" id="2.160.10.10">
    <property type="entry name" value="Hexapeptide repeat proteins"/>
    <property type="match status" value="1"/>
</dbReference>
<protein>
    <recommendedName>
        <fullName evidence="5">Acetyltransferase</fullName>
    </recommendedName>
</protein>
<evidence type="ECO:0000313" key="4">
    <source>
        <dbReference type="Proteomes" id="UP001145094"/>
    </source>
</evidence>
<accession>A0A9W6CI91</accession>
<evidence type="ECO:0000313" key="3">
    <source>
        <dbReference type="EMBL" id="GLG91694.1"/>
    </source>
</evidence>
<dbReference type="InterPro" id="IPR051159">
    <property type="entry name" value="Hexapeptide_acetyltransf"/>
</dbReference>
<dbReference type="GO" id="GO:0008374">
    <property type="term" value="F:O-acyltransferase activity"/>
    <property type="evidence" value="ECO:0007669"/>
    <property type="project" value="TreeGrafter"/>
</dbReference>
<dbReference type="EMBL" id="BSCH01000024">
    <property type="protein sequence ID" value="GLG91694.1"/>
    <property type="molecule type" value="Genomic_DNA"/>
</dbReference>
<dbReference type="RefSeq" id="WP_281845810.1">
    <property type="nucleotide sequence ID" value="NZ_BSCH01000024.1"/>
</dbReference>
<dbReference type="PANTHER" id="PTHR23416:SF23">
    <property type="entry name" value="ACETYLTRANSFERASE C18B11.09C-RELATED"/>
    <property type="match status" value="1"/>
</dbReference>
<organism evidence="3 4">
    <name type="scientific">Sellimonas catena</name>
    <dbReference type="NCBI Taxonomy" id="2994035"/>
    <lineage>
        <taxon>Bacteria</taxon>
        <taxon>Bacillati</taxon>
        <taxon>Bacillota</taxon>
        <taxon>Clostridia</taxon>
        <taxon>Lachnospirales</taxon>
        <taxon>Lachnospiraceae</taxon>
        <taxon>Sellimonas</taxon>
    </lineage>
</organism>